<feature type="binding site" evidence="4">
    <location>
        <position position="15"/>
    </location>
    <ligand>
        <name>a divalent metal cation</name>
        <dbReference type="ChEBI" id="CHEBI:60240"/>
        <label>1</label>
    </ligand>
</feature>
<dbReference type="PROSITE" id="PS01137">
    <property type="entry name" value="TATD_1"/>
    <property type="match status" value="1"/>
</dbReference>
<reference evidence="5 6" key="1">
    <citation type="submission" date="2019-03" db="EMBL/GenBank/DDBJ databases">
        <title>The complete genome sequence of Neokomagataea sp. Jb2 NBRC113641.</title>
        <authorList>
            <person name="Chua K.-O."/>
            <person name="Chan K.-G."/>
            <person name="See-Too W.-S."/>
        </authorList>
    </citation>
    <scope>NUCLEOTIDE SEQUENCE [LARGE SCALE GENOMIC DNA]</scope>
    <source>
        <strain evidence="5 6">Jb2</strain>
    </source>
</reference>
<feature type="binding site" evidence="4">
    <location>
        <position position="138"/>
    </location>
    <ligand>
        <name>a divalent metal cation</name>
        <dbReference type="ChEBI" id="CHEBI:60240"/>
        <label>2</label>
    </ligand>
</feature>
<dbReference type="PROSITE" id="PS01090">
    <property type="entry name" value="TATD_2"/>
    <property type="match status" value="1"/>
</dbReference>
<name>A0A506UQW7_9PROT</name>
<sequence length="267" mass="29810">MSASAVSRPSLIDTHCHLDRLEEVEAELQFAQESGLQGLMTIGTRWSKRHEQLALLAQDRPELRVWCALGTHPDHVHEEELPTLDEMVRVLEQPGVVAVGETGLDYLHGSEEMRPRQKESFRRHIAASRETGLPLVIHSREADEDMGALLTEEQEKDAFPFLLHCFAGGEKLARTALELGGYLSFSGLLTFPKCGHIRDVARKAPESRILVETDSPFLAPVPKRGKANTPGFVVHTAERLAQEREMAPERLAEITTANALRLFSRAR</sequence>
<proteinExistence type="inferred from homology"/>
<dbReference type="NCBIfam" id="TIGR00010">
    <property type="entry name" value="YchF/TatD family DNA exonuclease"/>
    <property type="match status" value="1"/>
</dbReference>
<evidence type="ECO:0000256" key="3">
    <source>
        <dbReference type="ARBA" id="ARBA00022801"/>
    </source>
</evidence>
<accession>A0A506UQW7</accession>
<dbReference type="FunFam" id="3.20.20.140:FF:000005">
    <property type="entry name" value="TatD family hydrolase"/>
    <property type="match status" value="1"/>
</dbReference>
<dbReference type="GO" id="GO:0016788">
    <property type="term" value="F:hydrolase activity, acting on ester bonds"/>
    <property type="evidence" value="ECO:0007669"/>
    <property type="project" value="InterPro"/>
</dbReference>
<feature type="binding site" evidence="4">
    <location>
        <position position="164"/>
    </location>
    <ligand>
        <name>a divalent metal cation</name>
        <dbReference type="ChEBI" id="CHEBI:60240"/>
        <label>2</label>
    </ligand>
</feature>
<keyword evidence="6" id="KW-1185">Reference proteome</keyword>
<keyword evidence="3" id="KW-0378">Hydrolase</keyword>
<protein>
    <submittedName>
        <fullName evidence="5">TatD family deoxyribonuclease</fullName>
    </submittedName>
</protein>
<dbReference type="PANTHER" id="PTHR46124">
    <property type="entry name" value="D-AMINOACYL-TRNA DEACYLASE"/>
    <property type="match status" value="1"/>
</dbReference>
<comment type="caution">
    <text evidence="5">The sequence shown here is derived from an EMBL/GenBank/DDBJ whole genome shotgun (WGS) entry which is preliminary data.</text>
</comment>
<evidence type="ECO:0000256" key="1">
    <source>
        <dbReference type="ARBA" id="ARBA00009275"/>
    </source>
</evidence>
<feature type="binding site" evidence="4">
    <location>
        <position position="214"/>
    </location>
    <ligand>
        <name>a divalent metal cation</name>
        <dbReference type="ChEBI" id="CHEBI:60240"/>
        <label>1</label>
    </ligand>
</feature>
<evidence type="ECO:0000313" key="6">
    <source>
        <dbReference type="Proteomes" id="UP000315037"/>
    </source>
</evidence>
<dbReference type="AlphaFoldDB" id="A0A506UQW7"/>
<dbReference type="InterPro" id="IPR015991">
    <property type="entry name" value="TatD/YcfH-like"/>
</dbReference>
<comment type="similarity">
    <text evidence="1">Belongs to the metallo-dependent hydrolases superfamily. TatD-type hydrolase family.</text>
</comment>
<dbReference type="GO" id="GO:0005829">
    <property type="term" value="C:cytosol"/>
    <property type="evidence" value="ECO:0007669"/>
    <property type="project" value="TreeGrafter"/>
</dbReference>
<evidence type="ECO:0000313" key="5">
    <source>
        <dbReference type="EMBL" id="TPW35724.1"/>
    </source>
</evidence>
<dbReference type="Gene3D" id="3.20.20.140">
    <property type="entry name" value="Metal-dependent hydrolases"/>
    <property type="match status" value="1"/>
</dbReference>
<dbReference type="InterPro" id="IPR032466">
    <property type="entry name" value="Metal_Hydrolase"/>
</dbReference>
<feature type="binding site" evidence="4">
    <location>
        <position position="101"/>
    </location>
    <ligand>
        <name>a divalent metal cation</name>
        <dbReference type="ChEBI" id="CHEBI:60240"/>
        <label>1</label>
    </ligand>
</feature>
<evidence type="ECO:0000256" key="4">
    <source>
        <dbReference type="PIRSR" id="PIRSR005902-1"/>
    </source>
</evidence>
<dbReference type="Pfam" id="PF01026">
    <property type="entry name" value="TatD_DNase"/>
    <property type="match status" value="1"/>
</dbReference>
<dbReference type="Proteomes" id="UP000315037">
    <property type="component" value="Unassembled WGS sequence"/>
</dbReference>
<organism evidence="5 6">
    <name type="scientific">Oecophyllibacter saccharovorans</name>
    <dbReference type="NCBI Taxonomy" id="2558360"/>
    <lineage>
        <taxon>Bacteria</taxon>
        <taxon>Pseudomonadati</taxon>
        <taxon>Pseudomonadota</taxon>
        <taxon>Alphaproteobacteria</taxon>
        <taxon>Acetobacterales</taxon>
        <taxon>Acetobacteraceae</taxon>
        <taxon>Oecophyllibacter</taxon>
    </lineage>
</organism>
<dbReference type="EMBL" id="SORZ01000001">
    <property type="protein sequence ID" value="TPW35724.1"/>
    <property type="molecule type" value="Genomic_DNA"/>
</dbReference>
<dbReference type="InterPro" id="IPR001130">
    <property type="entry name" value="TatD-like"/>
</dbReference>
<dbReference type="PIRSF" id="PIRSF005902">
    <property type="entry name" value="DNase_TatD"/>
    <property type="match status" value="1"/>
</dbReference>
<dbReference type="RefSeq" id="WP_165600184.1">
    <property type="nucleotide sequence ID" value="NZ_SORZ01000001.1"/>
</dbReference>
<dbReference type="GO" id="GO:0004536">
    <property type="term" value="F:DNA nuclease activity"/>
    <property type="evidence" value="ECO:0007669"/>
    <property type="project" value="InterPro"/>
</dbReference>
<gene>
    <name evidence="5" type="ORF">E3202_01870</name>
</gene>
<dbReference type="CDD" id="cd01310">
    <property type="entry name" value="TatD_DNAse"/>
    <property type="match status" value="1"/>
</dbReference>
<dbReference type="GO" id="GO:0046872">
    <property type="term" value="F:metal ion binding"/>
    <property type="evidence" value="ECO:0007669"/>
    <property type="project" value="UniProtKB-KW"/>
</dbReference>
<dbReference type="InterPro" id="IPR018228">
    <property type="entry name" value="DNase_TatD-rel_CS"/>
</dbReference>
<feature type="binding site" evidence="4">
    <location>
        <position position="17"/>
    </location>
    <ligand>
        <name>a divalent metal cation</name>
        <dbReference type="ChEBI" id="CHEBI:60240"/>
        <label>1</label>
    </ligand>
</feature>
<evidence type="ECO:0000256" key="2">
    <source>
        <dbReference type="ARBA" id="ARBA00022723"/>
    </source>
</evidence>
<dbReference type="PANTHER" id="PTHR46124:SF2">
    <property type="entry name" value="D-AMINOACYL-TRNA DEACYLASE"/>
    <property type="match status" value="1"/>
</dbReference>
<keyword evidence="2 4" id="KW-0479">Metal-binding</keyword>
<dbReference type="SUPFAM" id="SSF51556">
    <property type="entry name" value="Metallo-dependent hydrolases"/>
    <property type="match status" value="1"/>
</dbReference>